<dbReference type="AlphaFoldDB" id="A0AAD7FSI7"/>
<proteinExistence type="predicted"/>
<gene>
    <name evidence="1" type="ORF">B0H17DRAFT_1149687</name>
</gene>
<evidence type="ECO:0000313" key="1">
    <source>
        <dbReference type="EMBL" id="KAJ7635435.1"/>
    </source>
</evidence>
<dbReference type="Proteomes" id="UP001221757">
    <property type="component" value="Unassembled WGS sequence"/>
</dbReference>
<evidence type="ECO:0000313" key="2">
    <source>
        <dbReference type="Proteomes" id="UP001221757"/>
    </source>
</evidence>
<sequence length="178" mass="20703">MYISVLRFMTIRVQILHAKRYITVHNVHHNVLIWFVRVRRKQRPANDGMDGNELGVLPGLCVNPVKPQHLILPAQTPRGGHPKRGWPWNFGLTADSLLWRSRELMVNKDSRQEINMPLRGHQISIAFHWGRERNRLEFGPNIDVGQYRLQIFWTLFCGFIEGIDVVPDLISALQLKQA</sequence>
<organism evidence="1 2">
    <name type="scientific">Mycena rosella</name>
    <name type="common">Pink bonnet</name>
    <name type="synonym">Agaricus rosellus</name>
    <dbReference type="NCBI Taxonomy" id="1033263"/>
    <lineage>
        <taxon>Eukaryota</taxon>
        <taxon>Fungi</taxon>
        <taxon>Dikarya</taxon>
        <taxon>Basidiomycota</taxon>
        <taxon>Agaricomycotina</taxon>
        <taxon>Agaricomycetes</taxon>
        <taxon>Agaricomycetidae</taxon>
        <taxon>Agaricales</taxon>
        <taxon>Marasmiineae</taxon>
        <taxon>Mycenaceae</taxon>
        <taxon>Mycena</taxon>
    </lineage>
</organism>
<name>A0AAD7FSI7_MYCRO</name>
<keyword evidence="2" id="KW-1185">Reference proteome</keyword>
<accession>A0AAD7FSI7</accession>
<comment type="caution">
    <text evidence="1">The sequence shown here is derived from an EMBL/GenBank/DDBJ whole genome shotgun (WGS) entry which is preliminary data.</text>
</comment>
<protein>
    <submittedName>
        <fullName evidence="1">Uncharacterized protein</fullName>
    </submittedName>
</protein>
<reference evidence="1" key="1">
    <citation type="submission" date="2023-03" db="EMBL/GenBank/DDBJ databases">
        <title>Massive genome expansion in bonnet fungi (Mycena s.s.) driven by repeated elements and novel gene families across ecological guilds.</title>
        <authorList>
            <consortium name="Lawrence Berkeley National Laboratory"/>
            <person name="Harder C.B."/>
            <person name="Miyauchi S."/>
            <person name="Viragh M."/>
            <person name="Kuo A."/>
            <person name="Thoen E."/>
            <person name="Andreopoulos B."/>
            <person name="Lu D."/>
            <person name="Skrede I."/>
            <person name="Drula E."/>
            <person name="Henrissat B."/>
            <person name="Morin E."/>
            <person name="Kohler A."/>
            <person name="Barry K."/>
            <person name="LaButti K."/>
            <person name="Morin E."/>
            <person name="Salamov A."/>
            <person name="Lipzen A."/>
            <person name="Mereny Z."/>
            <person name="Hegedus B."/>
            <person name="Baldrian P."/>
            <person name="Stursova M."/>
            <person name="Weitz H."/>
            <person name="Taylor A."/>
            <person name="Grigoriev I.V."/>
            <person name="Nagy L.G."/>
            <person name="Martin F."/>
            <person name="Kauserud H."/>
        </authorList>
    </citation>
    <scope>NUCLEOTIDE SEQUENCE</scope>
    <source>
        <strain evidence="1">CBHHK067</strain>
    </source>
</reference>
<dbReference type="EMBL" id="JARKIE010000471">
    <property type="protein sequence ID" value="KAJ7635435.1"/>
    <property type="molecule type" value="Genomic_DNA"/>
</dbReference>